<feature type="chain" id="PRO_5021879082" evidence="1">
    <location>
        <begin position="21"/>
        <end position="411"/>
    </location>
</feature>
<keyword evidence="1" id="KW-0732">Signal</keyword>
<evidence type="ECO:0000313" key="3">
    <source>
        <dbReference type="EMBL" id="QDU59013.1"/>
    </source>
</evidence>
<dbReference type="Pfam" id="PF13360">
    <property type="entry name" value="PQQ_2"/>
    <property type="match status" value="2"/>
</dbReference>
<dbReference type="SMART" id="SM00564">
    <property type="entry name" value="PQQ"/>
    <property type="match status" value="5"/>
</dbReference>
<gene>
    <name evidence="3" type="ORF">Pan181_52540</name>
</gene>
<feature type="domain" description="Pyrrolo-quinoline quinone repeat" evidence="2">
    <location>
        <begin position="49"/>
        <end position="195"/>
    </location>
</feature>
<evidence type="ECO:0000256" key="1">
    <source>
        <dbReference type="SAM" id="SignalP"/>
    </source>
</evidence>
<accession>A0A518AWA9</accession>
<reference evidence="3 4" key="1">
    <citation type="submission" date="2019-02" db="EMBL/GenBank/DDBJ databases">
        <title>Deep-cultivation of Planctomycetes and their phenomic and genomic characterization uncovers novel biology.</title>
        <authorList>
            <person name="Wiegand S."/>
            <person name="Jogler M."/>
            <person name="Boedeker C."/>
            <person name="Pinto D."/>
            <person name="Vollmers J."/>
            <person name="Rivas-Marin E."/>
            <person name="Kohn T."/>
            <person name="Peeters S.H."/>
            <person name="Heuer A."/>
            <person name="Rast P."/>
            <person name="Oberbeckmann S."/>
            <person name="Bunk B."/>
            <person name="Jeske O."/>
            <person name="Meyerdierks A."/>
            <person name="Storesund J.E."/>
            <person name="Kallscheuer N."/>
            <person name="Luecker S."/>
            <person name="Lage O.M."/>
            <person name="Pohl T."/>
            <person name="Merkel B.J."/>
            <person name="Hornburger P."/>
            <person name="Mueller R.-W."/>
            <person name="Bruemmer F."/>
            <person name="Labrenz M."/>
            <person name="Spormann A.M."/>
            <person name="Op den Camp H."/>
            <person name="Overmann J."/>
            <person name="Amann R."/>
            <person name="Jetten M.S.M."/>
            <person name="Mascher T."/>
            <person name="Medema M.H."/>
            <person name="Devos D.P."/>
            <person name="Kaster A.-K."/>
            <person name="Ovreas L."/>
            <person name="Rohde M."/>
            <person name="Galperin M.Y."/>
            <person name="Jogler C."/>
        </authorList>
    </citation>
    <scope>NUCLEOTIDE SEQUENCE [LARGE SCALE GENOMIC DNA]</scope>
    <source>
        <strain evidence="3 4">Pan181</strain>
    </source>
</reference>
<dbReference type="OrthoDB" id="244732at2"/>
<proteinExistence type="predicted"/>
<dbReference type="PANTHER" id="PTHR34512:SF30">
    <property type="entry name" value="OUTER MEMBRANE PROTEIN ASSEMBLY FACTOR BAMB"/>
    <property type="match status" value="1"/>
</dbReference>
<sequence precursor="true">MPVRALLAITLVVCASNARAQWPQWRGPSANVVAPSGDYPVEFSPEKNCLWQVDLGGEGASTPILSDGNIYVTLDQEEHDVIASYDLQGTERWRVTLGEARGGKNRAATGSNSSPVTDGKLVVCYFKSGEVACLTTEGEKKWSLNLQDKYGADTLWWDLGTSPVLTSAGVCIAVMQEGDSYLVTLDLETGDEVWKVRRQYERPSESDQAYTTPTVLDVDGQETIVTFGADHLTGHSAETGKLLWQRDGFNPQDKGMWRVIASQTIADGVAIIPFGRAEYLACEPLGSEDSAGERRWLKKGIGTDVPSPVVHDGKVYVLEDGGQLTCLALATGDVLWEERLPRSRDKFYSSPLLAGGNLYCLRGDGTLFVVAADQYELLAENDLGDESVATPVPVDGKLLVRTRGKLFLFGE</sequence>
<dbReference type="InterPro" id="IPR015943">
    <property type="entry name" value="WD40/YVTN_repeat-like_dom_sf"/>
</dbReference>
<feature type="signal peptide" evidence="1">
    <location>
        <begin position="1"/>
        <end position="20"/>
    </location>
</feature>
<dbReference type="PANTHER" id="PTHR34512">
    <property type="entry name" value="CELL SURFACE PROTEIN"/>
    <property type="match status" value="1"/>
</dbReference>
<evidence type="ECO:0000313" key="4">
    <source>
        <dbReference type="Proteomes" id="UP000315750"/>
    </source>
</evidence>
<dbReference type="InterPro" id="IPR002372">
    <property type="entry name" value="PQQ_rpt_dom"/>
</dbReference>
<dbReference type="RefSeq" id="WP_145251629.1">
    <property type="nucleotide sequence ID" value="NZ_CP036278.1"/>
</dbReference>
<dbReference type="InterPro" id="IPR011047">
    <property type="entry name" value="Quinoprotein_ADH-like_sf"/>
</dbReference>
<dbReference type="InterPro" id="IPR018391">
    <property type="entry name" value="PQQ_b-propeller_rpt"/>
</dbReference>
<dbReference type="AlphaFoldDB" id="A0A518AWA9"/>
<dbReference type="EMBL" id="CP036278">
    <property type="protein sequence ID" value="QDU59013.1"/>
    <property type="molecule type" value="Genomic_DNA"/>
</dbReference>
<dbReference type="SUPFAM" id="SSF50998">
    <property type="entry name" value="Quinoprotein alcohol dehydrogenase-like"/>
    <property type="match status" value="1"/>
</dbReference>
<evidence type="ECO:0000259" key="2">
    <source>
        <dbReference type="Pfam" id="PF13360"/>
    </source>
</evidence>
<dbReference type="KEGG" id="amuc:Pan181_52540"/>
<feature type="domain" description="Pyrrolo-quinoline quinone repeat" evidence="2">
    <location>
        <begin position="293"/>
        <end position="373"/>
    </location>
</feature>
<keyword evidence="4" id="KW-1185">Reference proteome</keyword>
<dbReference type="Gene3D" id="2.130.10.10">
    <property type="entry name" value="YVTN repeat-like/Quinoprotein amine dehydrogenase"/>
    <property type="match status" value="2"/>
</dbReference>
<organism evidence="3 4">
    <name type="scientific">Aeoliella mucimassa</name>
    <dbReference type="NCBI Taxonomy" id="2527972"/>
    <lineage>
        <taxon>Bacteria</taxon>
        <taxon>Pseudomonadati</taxon>
        <taxon>Planctomycetota</taxon>
        <taxon>Planctomycetia</taxon>
        <taxon>Pirellulales</taxon>
        <taxon>Lacipirellulaceae</taxon>
        <taxon>Aeoliella</taxon>
    </lineage>
</organism>
<name>A0A518AWA9_9BACT</name>
<protein>
    <submittedName>
        <fullName evidence="3">Outer membrane biogenesis protein BamB</fullName>
    </submittedName>
</protein>
<dbReference type="Proteomes" id="UP000315750">
    <property type="component" value="Chromosome"/>
</dbReference>